<dbReference type="InterPro" id="IPR000198">
    <property type="entry name" value="RhoGAP_dom"/>
</dbReference>
<name>A0A857F3W8_9GAMM</name>
<dbReference type="RefSeq" id="WP_145562296.1">
    <property type="nucleotide sequence ID" value="NZ_CABHYN010000016.1"/>
</dbReference>
<evidence type="ECO:0000259" key="1">
    <source>
        <dbReference type="PROSITE" id="PS50238"/>
    </source>
</evidence>
<dbReference type="InterPro" id="IPR008936">
    <property type="entry name" value="Rho_GTPase_activation_prot"/>
</dbReference>
<dbReference type="Gene3D" id="1.10.555.10">
    <property type="entry name" value="Rho GTPase activation protein"/>
    <property type="match status" value="1"/>
</dbReference>
<dbReference type="Pfam" id="PF00620">
    <property type="entry name" value="RhoGAP"/>
    <property type="match status" value="1"/>
</dbReference>
<dbReference type="SUPFAM" id="SSF48350">
    <property type="entry name" value="GTPase activation domain, GAP"/>
    <property type="match status" value="1"/>
</dbReference>
<evidence type="ECO:0000313" key="2">
    <source>
        <dbReference type="EMBL" id="QHB33894.1"/>
    </source>
</evidence>
<dbReference type="GO" id="GO:0007165">
    <property type="term" value="P:signal transduction"/>
    <property type="evidence" value="ECO:0007669"/>
    <property type="project" value="InterPro"/>
</dbReference>
<proteinExistence type="predicted"/>
<accession>A0A857F3W8</accession>
<dbReference type="Proteomes" id="UP000464402">
    <property type="component" value="Chromosome"/>
</dbReference>
<protein>
    <recommendedName>
        <fullName evidence="1">Rho-GAP domain-containing protein</fullName>
    </recommendedName>
</protein>
<dbReference type="AlphaFoldDB" id="A0A857F3W8"/>
<reference evidence="3" key="1">
    <citation type="submission" date="2019-09" db="EMBL/GenBank/DDBJ databases">
        <title>Yersinia canariae sp. nov., isolated from a human yersiniosis case.</title>
        <authorList>
            <person name="Nguyen S.V."/>
            <person name="Greig D."/>
            <person name="Hurley D."/>
            <person name="Cao Y."/>
            <person name="McCabe E."/>
            <person name="Mitchell M."/>
            <person name="Jenkins C."/>
            <person name="Fanning S."/>
        </authorList>
    </citation>
    <scope>NUCLEOTIDE SEQUENCE [LARGE SCALE GENOMIC DNA]</scope>
    <source>
        <strain evidence="3">NCTC 14382</strain>
    </source>
</reference>
<feature type="domain" description="Rho-GAP" evidence="1">
    <location>
        <begin position="121"/>
        <end position="311"/>
    </location>
</feature>
<gene>
    <name evidence="2" type="ORF">F0T03_18165</name>
</gene>
<dbReference type="PROSITE" id="PS50238">
    <property type="entry name" value="RHOGAP"/>
    <property type="match status" value="1"/>
</dbReference>
<dbReference type="KEGG" id="yca:F0T03_18165"/>
<dbReference type="SMART" id="SM00324">
    <property type="entry name" value="RhoGAP"/>
    <property type="match status" value="1"/>
</dbReference>
<keyword evidence="3" id="KW-1185">Reference proteome</keyword>
<dbReference type="EMBL" id="CP043727">
    <property type="protein sequence ID" value="QHB33894.1"/>
    <property type="molecule type" value="Genomic_DNA"/>
</dbReference>
<organism evidence="2 3">
    <name type="scientific">Yersinia canariae</name>
    <dbReference type="NCBI Taxonomy" id="2607663"/>
    <lineage>
        <taxon>Bacteria</taxon>
        <taxon>Pseudomonadati</taxon>
        <taxon>Pseudomonadota</taxon>
        <taxon>Gammaproteobacteria</taxon>
        <taxon>Enterobacterales</taxon>
        <taxon>Yersiniaceae</taxon>
        <taxon>Yersinia</taxon>
    </lineage>
</organism>
<evidence type="ECO:0000313" key="3">
    <source>
        <dbReference type="Proteomes" id="UP000464402"/>
    </source>
</evidence>
<sequence>MWRINYSVSSHIDKFPLSPKDISKAESILYEKKLKIYNILNKNDNYDIAHQHKLTDKSTKSSFFYSFAKSLLSITTKRSNSINIKELNNKLIKYQYYDRKIALGNEIFGKNKRKEEALGEMSLRPFFNAQEIAFQNIGILSNHMNANSEWFSQEGIFRISPQYSDLKEVLDIIDNTDGVKVNEELASIKKSNAICSALKKQLGLALTDSDKMKIYEFAREHSNEKKHYFIPFIPSINKLPLPIKKIMPLLIKIIRHEDENKMSASNIAKMIAPYVTPTSKKSEQDKKAFLVKNMQIISFITDLIDSEDFIDLVNSRDPLPKNPLQKSILSNT</sequence>